<dbReference type="EMBL" id="CP003804">
    <property type="protein sequence ID" value="AGF47482.1"/>
    <property type="molecule type" value="Genomic_DNA"/>
</dbReference>
<dbReference type="PIRSF" id="PIRSF006470">
    <property type="entry name" value="DctB"/>
    <property type="match status" value="1"/>
</dbReference>
<dbReference type="GO" id="GO:0055085">
    <property type="term" value="P:transmembrane transport"/>
    <property type="evidence" value="ECO:0007669"/>
    <property type="project" value="InterPro"/>
</dbReference>
<gene>
    <name evidence="3" type="ORF">CDEE_0426</name>
</gene>
<dbReference type="Proteomes" id="UP000011686">
    <property type="component" value="Chromosome"/>
</dbReference>
<reference evidence="3 4" key="1">
    <citation type="journal article" date="2013" name="Genome Biol. Evol.">
        <title>Genome evolution and phylogenomic analysis of candidatus kinetoplastibacterium, the betaproteobacterial endosymbionts of strigomonas and angomonas.</title>
        <authorList>
            <person name="Alves J.M."/>
            <person name="Serrano M.G."/>
            <person name="Maia da Silva F."/>
            <person name="Voegtly L.J."/>
            <person name="Matveyev A.V."/>
            <person name="Teixeira M.M."/>
            <person name="Camargo E.P."/>
            <person name="Buck G.A."/>
        </authorList>
    </citation>
    <scope>NUCLEOTIDE SEQUENCE [LARGE SCALE GENOMIC DNA]</scope>
    <source>
        <strain evidence="3 4">TCC036E</strain>
    </source>
</reference>
<dbReference type="NCBIfam" id="TIGR00787">
    <property type="entry name" value="dctP"/>
    <property type="match status" value="1"/>
</dbReference>
<evidence type="ECO:0000256" key="2">
    <source>
        <dbReference type="SAM" id="SignalP"/>
    </source>
</evidence>
<dbReference type="eggNOG" id="COG1638">
    <property type="taxonomic scope" value="Bacteria"/>
</dbReference>
<evidence type="ECO:0000313" key="4">
    <source>
        <dbReference type="Proteomes" id="UP000011686"/>
    </source>
</evidence>
<accession>M1LP76</accession>
<evidence type="ECO:0000256" key="1">
    <source>
        <dbReference type="ARBA" id="ARBA00022729"/>
    </source>
</evidence>
<dbReference type="KEGG" id="kct:CDEE_0426"/>
<dbReference type="PANTHER" id="PTHR33376:SF2">
    <property type="entry name" value="DICARBOXYLATE-BINDING PERIPLASMIC PROTEIN"/>
    <property type="match status" value="1"/>
</dbReference>
<dbReference type="HOGENOM" id="CLU_036176_1_3_4"/>
<keyword evidence="4" id="KW-1185">Reference proteome</keyword>
<keyword evidence="1 2" id="KW-0732">Signal</keyword>
<protein>
    <submittedName>
        <fullName evidence="3">TRAP-type C4-dicarboxylate transport system, periplasmic component</fullName>
    </submittedName>
</protein>
<proteinExistence type="predicted"/>
<dbReference type="GO" id="GO:0030288">
    <property type="term" value="C:outer membrane-bounded periplasmic space"/>
    <property type="evidence" value="ECO:0007669"/>
    <property type="project" value="InterPro"/>
</dbReference>
<dbReference type="AlphaFoldDB" id="M1LP76"/>
<dbReference type="InterPro" id="IPR038404">
    <property type="entry name" value="TRAP_DctP_sf"/>
</dbReference>
<dbReference type="RefSeq" id="WP_015238291.1">
    <property type="nucleotide sequence ID" value="NC_020283.1"/>
</dbReference>
<name>M1LP76_9PROT</name>
<dbReference type="NCBIfam" id="NF037995">
    <property type="entry name" value="TRAP_S1"/>
    <property type="match status" value="1"/>
</dbReference>
<dbReference type="PANTHER" id="PTHR33376">
    <property type="match status" value="1"/>
</dbReference>
<dbReference type="InterPro" id="IPR018389">
    <property type="entry name" value="DctP_fam"/>
</dbReference>
<dbReference type="GO" id="GO:0030246">
    <property type="term" value="F:carbohydrate binding"/>
    <property type="evidence" value="ECO:0007669"/>
    <property type="project" value="TreeGrafter"/>
</dbReference>
<organism evidence="3 4">
    <name type="scientific">Candidatus Kinetoplastidibacterium crithidiae TCC036E</name>
    <dbReference type="NCBI Taxonomy" id="1208918"/>
    <lineage>
        <taxon>Bacteria</taxon>
        <taxon>Pseudomonadati</taxon>
        <taxon>Pseudomonadota</taxon>
        <taxon>Betaproteobacteria</taxon>
        <taxon>Candidatus Kinetoplastidibacterium</taxon>
    </lineage>
</organism>
<dbReference type="Gene3D" id="3.40.190.170">
    <property type="entry name" value="Bacterial extracellular solute-binding protein, family 7"/>
    <property type="match status" value="1"/>
</dbReference>
<sequence length="334" mass="36899">MRNVWLASIALALSAITASVPALTENITAPADIHLRMAHSLHSKSHYGTAANAFAETLKTCSKGKYRVITFPNNQLGSERNVIEGLQAGTIDLAIVSTSTIMDIIPEVGMFDIPFLMHDLTHARNVLDGPVGRNILAKFPSKGLVALAWGEQGFRHLTNNVKPVLTPEDAKGLRIRTPKNSIHIDGFRYIGIDPVPMTLTEAFDAIKKGEIDGQENSLAVILLTQLSQTQKYLSLSGHVYAPALILASEKLYKKLPKIDRTFFDKAGKAASTKMREFVDNVEKNGVEKLRECGIQVAEVDRADFATAMAPVYSEYYKKFDRKIIDAIPFQRNFE</sequence>
<dbReference type="PATRIC" id="fig|1208918.3.peg.178"/>
<evidence type="ECO:0000313" key="3">
    <source>
        <dbReference type="EMBL" id="AGF47482.1"/>
    </source>
</evidence>
<dbReference type="InterPro" id="IPR004682">
    <property type="entry name" value="TRAP_DctP"/>
</dbReference>
<dbReference type="Pfam" id="PF03480">
    <property type="entry name" value="DctP"/>
    <property type="match status" value="1"/>
</dbReference>
<feature type="signal peptide" evidence="2">
    <location>
        <begin position="1"/>
        <end position="22"/>
    </location>
</feature>
<feature type="chain" id="PRO_5004015453" evidence="2">
    <location>
        <begin position="23"/>
        <end position="334"/>
    </location>
</feature>